<protein>
    <recommendedName>
        <fullName evidence="3">Alpha/beta hydrolase</fullName>
    </recommendedName>
</protein>
<name>A0A5N8XDH1_9ACTN</name>
<gene>
    <name evidence="1" type="ORF">FNH08_08190</name>
</gene>
<evidence type="ECO:0000313" key="2">
    <source>
        <dbReference type="Proteomes" id="UP000400924"/>
    </source>
</evidence>
<dbReference type="InterPro" id="IPR029058">
    <property type="entry name" value="AB_hydrolase_fold"/>
</dbReference>
<evidence type="ECO:0008006" key="3">
    <source>
        <dbReference type="Google" id="ProtNLM"/>
    </source>
</evidence>
<dbReference type="Gene3D" id="3.40.50.1820">
    <property type="entry name" value="alpha/beta hydrolase"/>
    <property type="match status" value="1"/>
</dbReference>
<dbReference type="EMBL" id="VJZC01000035">
    <property type="protein sequence ID" value="MPY57156.1"/>
    <property type="molecule type" value="Genomic_DNA"/>
</dbReference>
<comment type="caution">
    <text evidence="1">The sequence shown here is derived from an EMBL/GenBank/DDBJ whole genome shotgun (WGS) entry which is preliminary data.</text>
</comment>
<organism evidence="1 2">
    <name type="scientific">Streptomyces spongiae</name>
    <dbReference type="NCBI Taxonomy" id="565072"/>
    <lineage>
        <taxon>Bacteria</taxon>
        <taxon>Bacillati</taxon>
        <taxon>Actinomycetota</taxon>
        <taxon>Actinomycetes</taxon>
        <taxon>Kitasatosporales</taxon>
        <taxon>Streptomycetaceae</taxon>
        <taxon>Streptomyces</taxon>
    </lineage>
</organism>
<dbReference type="Proteomes" id="UP000400924">
    <property type="component" value="Unassembled WGS sequence"/>
</dbReference>
<dbReference type="OrthoDB" id="3483116at2"/>
<dbReference type="SUPFAM" id="SSF53474">
    <property type="entry name" value="alpha/beta-Hydrolases"/>
    <property type="match status" value="1"/>
</dbReference>
<sequence length="334" mass="35539">MAFVQYGGGRLVVATANPQLVFIHGIGGLRSAEMERRQWLGALATGVRAAGQAGLVSALTQGWLADVRFADYSDLLNAKGAQGGAPGAELDHFDERVLSGLLEAMVDELVEQFPPETGTRDARIIGQARHHLDGLSSGSQAQGVGEFARRLVWVTTTLLQLPGLRQTAQWANGQAFALQLSQVARYLNRNGGKASVGSAIRSRVLEGLDPARPLVVVSHSLGTVVAYEALHEYEGPVALWVTLGSPLALGGVVLQRLVPQPPSCPERVGAWHNFWDRNDVVVGRPRLADWIAPSSAGVKAQTAPVKSAGVWTHTATKYLEHAEVAGPIVEALLP</sequence>
<dbReference type="AlphaFoldDB" id="A0A5N8XDH1"/>
<proteinExistence type="predicted"/>
<evidence type="ECO:0000313" key="1">
    <source>
        <dbReference type="EMBL" id="MPY57156.1"/>
    </source>
</evidence>
<reference evidence="1 2" key="1">
    <citation type="submission" date="2019-07" db="EMBL/GenBank/DDBJ databases">
        <title>New species of Amycolatopsis and Streptomyces.</title>
        <authorList>
            <person name="Duangmal K."/>
            <person name="Teo W.F.A."/>
            <person name="Lipun K."/>
        </authorList>
    </citation>
    <scope>NUCLEOTIDE SEQUENCE [LARGE SCALE GENOMIC DNA]</scope>
    <source>
        <strain evidence="1 2">NBRC 106415</strain>
    </source>
</reference>
<keyword evidence="2" id="KW-1185">Reference proteome</keyword>
<accession>A0A5N8XDH1</accession>